<gene>
    <name evidence="2" type="ORF">A3H71_02610</name>
</gene>
<proteinExistence type="predicted"/>
<dbReference type="Proteomes" id="UP000179052">
    <property type="component" value="Unassembled WGS sequence"/>
</dbReference>
<reference evidence="2 3" key="1">
    <citation type="journal article" date="2016" name="Nat. Commun.">
        <title>Thousands of microbial genomes shed light on interconnected biogeochemical processes in an aquifer system.</title>
        <authorList>
            <person name="Anantharaman K."/>
            <person name="Brown C.T."/>
            <person name="Hug L.A."/>
            <person name="Sharon I."/>
            <person name="Castelle C.J."/>
            <person name="Probst A.J."/>
            <person name="Thomas B.C."/>
            <person name="Singh A."/>
            <person name="Wilkins M.J."/>
            <person name="Karaoz U."/>
            <person name="Brodie E.L."/>
            <person name="Williams K.H."/>
            <person name="Hubbard S.S."/>
            <person name="Banfield J.F."/>
        </authorList>
    </citation>
    <scope>NUCLEOTIDE SEQUENCE [LARGE SCALE GENOMIC DNA]</scope>
</reference>
<dbReference type="EMBL" id="MHQV01000001">
    <property type="protein sequence ID" value="OHA11760.1"/>
    <property type="molecule type" value="Genomic_DNA"/>
</dbReference>
<comment type="caution">
    <text evidence="2">The sequence shown here is derived from an EMBL/GenBank/DDBJ whole genome shotgun (WGS) entry which is preliminary data.</text>
</comment>
<organism evidence="2 3">
    <name type="scientific">Candidatus Sungbacteria bacterium RIFCSPLOWO2_02_FULL_48_13b</name>
    <dbReference type="NCBI Taxonomy" id="1802283"/>
    <lineage>
        <taxon>Bacteria</taxon>
        <taxon>Candidatus Sungiibacteriota</taxon>
    </lineage>
</organism>
<feature type="chain" id="PRO_5009583569" evidence="1">
    <location>
        <begin position="31"/>
        <end position="149"/>
    </location>
</feature>
<sequence length="149" mass="16490">MRQRQGTSRVMLLVLGIVVAICSTTQPTVASDQDTPKLGDRARFPQPVMVAVANFPPEEIRTSLRTFRTGDRCKIDAGYEVEAYALDGNRVLVYLDYRTPTDGVSCPRGTVFWLREDVFAAMKAVHQCGTNYTAEELAALLKSAGLKFE</sequence>
<evidence type="ECO:0000313" key="2">
    <source>
        <dbReference type="EMBL" id="OHA11760.1"/>
    </source>
</evidence>
<accession>A0A1G2LJF4</accession>
<evidence type="ECO:0000256" key="1">
    <source>
        <dbReference type="SAM" id="SignalP"/>
    </source>
</evidence>
<evidence type="ECO:0000313" key="3">
    <source>
        <dbReference type="Proteomes" id="UP000179052"/>
    </source>
</evidence>
<protein>
    <submittedName>
        <fullName evidence="2">Uncharacterized protein</fullName>
    </submittedName>
</protein>
<dbReference type="AlphaFoldDB" id="A0A1G2LJF4"/>
<name>A0A1G2LJF4_9BACT</name>
<feature type="signal peptide" evidence="1">
    <location>
        <begin position="1"/>
        <end position="30"/>
    </location>
</feature>
<keyword evidence="1" id="KW-0732">Signal</keyword>